<dbReference type="KEGG" id="rhy:RD110_11555"/>
<dbReference type="CDD" id="cd19411">
    <property type="entry name" value="MCP2201-like_sensor"/>
    <property type="match status" value="1"/>
</dbReference>
<name>A0A1P8JVH5_9BURK</name>
<feature type="domain" description="Chemotaxis methyl-accepting receptor HlyB-like 4HB MCP" evidence="1">
    <location>
        <begin position="77"/>
        <end position="199"/>
    </location>
</feature>
<dbReference type="InterPro" id="IPR024478">
    <property type="entry name" value="HlyB_4HB_MCP"/>
</dbReference>
<protein>
    <recommendedName>
        <fullName evidence="1">Chemotaxis methyl-accepting receptor HlyB-like 4HB MCP domain-containing protein</fullName>
    </recommendedName>
</protein>
<dbReference type="Pfam" id="PF12729">
    <property type="entry name" value="4HB_MCP_1"/>
    <property type="match status" value="1"/>
</dbReference>
<dbReference type="Proteomes" id="UP000186609">
    <property type="component" value="Chromosome"/>
</dbReference>
<evidence type="ECO:0000313" key="3">
    <source>
        <dbReference type="Proteomes" id="UP000186609"/>
    </source>
</evidence>
<reference evidence="2 3" key="1">
    <citation type="submission" date="2017-01" db="EMBL/GenBank/DDBJ databases">
        <authorList>
            <person name="Mah S.A."/>
            <person name="Swanson W.J."/>
            <person name="Moy G.W."/>
            <person name="Vacquier V.D."/>
        </authorList>
    </citation>
    <scope>NUCLEOTIDE SEQUENCE [LARGE SCALE GENOMIC DNA]</scope>
    <source>
        <strain evidence="2 3">DCY110</strain>
    </source>
</reference>
<proteinExistence type="predicted"/>
<gene>
    <name evidence="2" type="ORF">RD110_11555</name>
</gene>
<dbReference type="AlphaFoldDB" id="A0A1P8JVH5"/>
<dbReference type="InterPro" id="IPR047347">
    <property type="entry name" value="YvaQ-like_sensor"/>
</dbReference>
<evidence type="ECO:0000259" key="1">
    <source>
        <dbReference type="Pfam" id="PF12729"/>
    </source>
</evidence>
<sequence>MTPSAPTDVSPAYFLERYDLLFHQHPRRHPVEAGLWADSAAIGRHCAGFHQRHEEGGREHRRHRESGLGAAEAAAPINGTTRANARRTMELFFVTTPEERSRILGVIDQNKATITDALNELDRLVDSDADKAVLAELKAARGRYVASFTRVAQQLGEGQRDTAAQTLKMEPLPAIDGLQGHVDALNESQRRQARDRGAAVQSQISEAVRRVICLGLVCLAAGILLASRTRFRSFARSPRQSLPRT</sequence>
<evidence type="ECO:0000313" key="2">
    <source>
        <dbReference type="EMBL" id="APW37753.1"/>
    </source>
</evidence>
<keyword evidence="3" id="KW-1185">Reference proteome</keyword>
<organism evidence="2 3">
    <name type="scientific">Rhodoferax koreensis</name>
    <dbReference type="NCBI Taxonomy" id="1842727"/>
    <lineage>
        <taxon>Bacteria</taxon>
        <taxon>Pseudomonadati</taxon>
        <taxon>Pseudomonadota</taxon>
        <taxon>Betaproteobacteria</taxon>
        <taxon>Burkholderiales</taxon>
        <taxon>Comamonadaceae</taxon>
        <taxon>Rhodoferax</taxon>
    </lineage>
</organism>
<accession>A0A1P8JVH5</accession>
<dbReference type="STRING" id="1842727.RD110_11555"/>
<dbReference type="EMBL" id="CP019236">
    <property type="protein sequence ID" value="APW37753.1"/>
    <property type="molecule type" value="Genomic_DNA"/>
</dbReference>